<feature type="region of interest" description="Disordered" evidence="1">
    <location>
        <begin position="73"/>
        <end position="96"/>
    </location>
</feature>
<dbReference type="KEGG" id="pmf:P9303_01761"/>
<sequence>MGPGFLKVRPSSAVTEDSQRSPLFTRLNASLALNNAPTNHSEEIFKCWLITDGLKTKVLTCQIHCKLTINNRSSQKPNFNTKVAENVDRPLQDQKS</sequence>
<organism evidence="2 3">
    <name type="scientific">Prochlorococcus marinus (strain MIT 9303)</name>
    <dbReference type="NCBI Taxonomy" id="59922"/>
    <lineage>
        <taxon>Bacteria</taxon>
        <taxon>Bacillati</taxon>
        <taxon>Cyanobacteriota</taxon>
        <taxon>Cyanophyceae</taxon>
        <taxon>Synechococcales</taxon>
        <taxon>Prochlorococcaceae</taxon>
        <taxon>Prochlorococcus</taxon>
    </lineage>
</organism>
<accession>A2C621</accession>
<gene>
    <name evidence="2" type="ordered locus">P9303_01761</name>
</gene>
<name>A2C621_PROM3</name>
<proteinExistence type="predicted"/>
<protein>
    <submittedName>
        <fullName evidence="2">Uncharacterized protein</fullName>
    </submittedName>
</protein>
<evidence type="ECO:0000313" key="2">
    <source>
        <dbReference type="EMBL" id="ABM76931.1"/>
    </source>
</evidence>
<dbReference type="EMBL" id="CP000554">
    <property type="protein sequence ID" value="ABM76931.1"/>
    <property type="molecule type" value="Genomic_DNA"/>
</dbReference>
<feature type="compositionally biased region" description="Basic and acidic residues" evidence="1">
    <location>
        <begin position="85"/>
        <end position="96"/>
    </location>
</feature>
<evidence type="ECO:0000256" key="1">
    <source>
        <dbReference type="SAM" id="MobiDB-lite"/>
    </source>
</evidence>
<dbReference type="Proteomes" id="UP000002274">
    <property type="component" value="Chromosome"/>
</dbReference>
<feature type="compositionally biased region" description="Polar residues" evidence="1">
    <location>
        <begin position="73"/>
        <end position="83"/>
    </location>
</feature>
<reference evidence="2 3" key="1">
    <citation type="journal article" date="2007" name="PLoS Genet.">
        <title>Patterns and implications of gene gain and loss in the evolution of Prochlorococcus.</title>
        <authorList>
            <person name="Kettler G.C."/>
            <person name="Martiny A.C."/>
            <person name="Huang K."/>
            <person name="Zucker J."/>
            <person name="Coleman M.L."/>
            <person name="Rodrigue S."/>
            <person name="Chen F."/>
            <person name="Lapidus A."/>
            <person name="Ferriera S."/>
            <person name="Johnson J."/>
            <person name="Steglich C."/>
            <person name="Church G.M."/>
            <person name="Richardson P."/>
            <person name="Chisholm S.W."/>
        </authorList>
    </citation>
    <scope>NUCLEOTIDE SEQUENCE [LARGE SCALE GENOMIC DNA]</scope>
    <source>
        <strain evidence="2 3">MIT 9303</strain>
    </source>
</reference>
<evidence type="ECO:0000313" key="3">
    <source>
        <dbReference type="Proteomes" id="UP000002274"/>
    </source>
</evidence>
<dbReference type="HOGENOM" id="CLU_2357439_0_0_3"/>
<dbReference type="AlphaFoldDB" id="A2C621"/>